<dbReference type="GO" id="GO:0005385">
    <property type="term" value="F:zinc ion transmembrane transporter activity"/>
    <property type="evidence" value="ECO:0007669"/>
    <property type="project" value="TreeGrafter"/>
</dbReference>
<proteinExistence type="inferred from homology"/>
<dbReference type="STRING" id="930129.SAMN05216352_101415"/>
<dbReference type="SUPFAM" id="SSF160240">
    <property type="entry name" value="Cation efflux protein cytoplasmic domain-like"/>
    <property type="match status" value="1"/>
</dbReference>
<dbReference type="Proteomes" id="UP000199017">
    <property type="component" value="Unassembled WGS sequence"/>
</dbReference>
<keyword evidence="6" id="KW-0406">Ion transport</keyword>
<dbReference type="PANTHER" id="PTHR11562:SF17">
    <property type="entry name" value="RE54080P-RELATED"/>
    <property type="match status" value="1"/>
</dbReference>
<reference evidence="11 12" key="1">
    <citation type="submission" date="2016-10" db="EMBL/GenBank/DDBJ databases">
        <authorList>
            <person name="de Groot N.N."/>
        </authorList>
    </citation>
    <scope>NUCLEOTIDE SEQUENCE [LARGE SCALE GENOMIC DNA]</scope>
    <source>
        <strain evidence="12">P4B,CCM 7963,CECT 7998,DSM 25260,IBRC-M 10614,KCTC 13821</strain>
    </source>
</reference>
<dbReference type="Gene3D" id="1.20.1510.10">
    <property type="entry name" value="Cation efflux protein transmembrane domain"/>
    <property type="match status" value="1"/>
</dbReference>
<dbReference type="InterPro" id="IPR027469">
    <property type="entry name" value="Cation_efflux_TMD_sf"/>
</dbReference>
<dbReference type="AlphaFoldDB" id="A0A1G8CQX2"/>
<evidence type="ECO:0000256" key="6">
    <source>
        <dbReference type="ARBA" id="ARBA00023065"/>
    </source>
</evidence>
<feature type="transmembrane region" description="Helical" evidence="8">
    <location>
        <begin position="179"/>
        <end position="199"/>
    </location>
</feature>
<gene>
    <name evidence="11" type="ORF">SAMN05216352_101415</name>
</gene>
<dbReference type="Pfam" id="PF01545">
    <property type="entry name" value="Cation_efflux"/>
    <property type="match status" value="1"/>
</dbReference>
<evidence type="ECO:0000256" key="2">
    <source>
        <dbReference type="ARBA" id="ARBA00008873"/>
    </source>
</evidence>
<keyword evidence="5 8" id="KW-1133">Transmembrane helix</keyword>
<dbReference type="InterPro" id="IPR036837">
    <property type="entry name" value="Cation_efflux_CTD_sf"/>
</dbReference>
<evidence type="ECO:0000256" key="5">
    <source>
        <dbReference type="ARBA" id="ARBA00022989"/>
    </source>
</evidence>
<keyword evidence="12" id="KW-1185">Reference proteome</keyword>
<dbReference type="OrthoDB" id="9809646at2"/>
<dbReference type="InterPro" id="IPR002524">
    <property type="entry name" value="Cation_efflux"/>
</dbReference>
<keyword evidence="4 8" id="KW-0812">Transmembrane</keyword>
<comment type="subcellular location">
    <subcellularLocation>
        <location evidence="1">Membrane</location>
        <topology evidence="1">Multi-pass membrane protein</topology>
    </subcellularLocation>
</comment>
<dbReference type="PANTHER" id="PTHR11562">
    <property type="entry name" value="CATION EFFLUX PROTEIN/ ZINC TRANSPORTER"/>
    <property type="match status" value="1"/>
</dbReference>
<evidence type="ECO:0000313" key="11">
    <source>
        <dbReference type="EMBL" id="SDH47848.1"/>
    </source>
</evidence>
<organism evidence="11 12">
    <name type="scientific">Alteribacillus bidgolensis</name>
    <dbReference type="NCBI Taxonomy" id="930129"/>
    <lineage>
        <taxon>Bacteria</taxon>
        <taxon>Bacillati</taxon>
        <taxon>Bacillota</taxon>
        <taxon>Bacilli</taxon>
        <taxon>Bacillales</taxon>
        <taxon>Bacillaceae</taxon>
        <taxon>Alteribacillus</taxon>
    </lineage>
</organism>
<dbReference type="GO" id="GO:0005886">
    <property type="term" value="C:plasma membrane"/>
    <property type="evidence" value="ECO:0007669"/>
    <property type="project" value="TreeGrafter"/>
</dbReference>
<dbReference type="NCBIfam" id="TIGR01297">
    <property type="entry name" value="CDF"/>
    <property type="match status" value="1"/>
</dbReference>
<evidence type="ECO:0000256" key="3">
    <source>
        <dbReference type="ARBA" id="ARBA00022448"/>
    </source>
</evidence>
<feature type="domain" description="Cation efflux protein cytoplasmic" evidence="10">
    <location>
        <begin position="214"/>
        <end position="285"/>
    </location>
</feature>
<evidence type="ECO:0000256" key="1">
    <source>
        <dbReference type="ARBA" id="ARBA00004141"/>
    </source>
</evidence>
<feature type="transmembrane region" description="Helical" evidence="8">
    <location>
        <begin position="15"/>
        <end position="36"/>
    </location>
</feature>
<feature type="domain" description="Cation efflux protein transmembrane" evidence="9">
    <location>
        <begin position="16"/>
        <end position="208"/>
    </location>
</feature>
<evidence type="ECO:0000256" key="7">
    <source>
        <dbReference type="ARBA" id="ARBA00023136"/>
    </source>
</evidence>
<feature type="transmembrane region" description="Helical" evidence="8">
    <location>
        <begin position="150"/>
        <end position="173"/>
    </location>
</feature>
<evidence type="ECO:0000259" key="9">
    <source>
        <dbReference type="Pfam" id="PF01545"/>
    </source>
</evidence>
<feature type="transmembrane region" description="Helical" evidence="8">
    <location>
        <begin position="83"/>
        <end position="102"/>
    </location>
</feature>
<dbReference type="EMBL" id="FNDU01000001">
    <property type="protein sequence ID" value="SDH47848.1"/>
    <property type="molecule type" value="Genomic_DNA"/>
</dbReference>
<evidence type="ECO:0000313" key="12">
    <source>
        <dbReference type="Proteomes" id="UP000199017"/>
    </source>
</evidence>
<name>A0A1G8CQX2_9BACI</name>
<sequence length="298" mass="32671">MGHNHGHSHHANKKALLISFILISLFMIIEVIGGVLTNSLALLSDAGHMLSDAAALGLSLLAFKLGEKKADTAKTFGYKRFEILAAFLNGITLMAISAYIFYEAFHRFVDPPKVASIGMLSIASIGLFVNIIVAFILMRGDTSDNLNLRSAFLHVLGDLLGSVGAILAALLILIFDWSFADPIASVIVAVLVLISGWRVTRDSVHVLMEGHPAHVKVSEVRECLKNFNGVVSIHDLHIWTITSDFPTLTCHLVVNDDVDRDKLLQNVTDRLKDEFGIHHSTIQLEGPPMIHRHDDTCN</sequence>
<dbReference type="RefSeq" id="WP_091580156.1">
    <property type="nucleotide sequence ID" value="NZ_FNDU01000001.1"/>
</dbReference>
<comment type="similarity">
    <text evidence="2">Belongs to the cation diffusion facilitator (CDF) transporter (TC 2.A.4) family. SLC30A subfamily.</text>
</comment>
<protein>
    <submittedName>
        <fullName evidence="11">Cobalt-zinc-cadmium efflux system protein</fullName>
    </submittedName>
</protein>
<evidence type="ECO:0000256" key="4">
    <source>
        <dbReference type="ARBA" id="ARBA00022692"/>
    </source>
</evidence>
<dbReference type="InterPro" id="IPR058533">
    <property type="entry name" value="Cation_efflux_TM"/>
</dbReference>
<dbReference type="InterPro" id="IPR050681">
    <property type="entry name" value="CDF/SLC30A"/>
</dbReference>
<keyword evidence="7 8" id="KW-0472">Membrane</keyword>
<dbReference type="Pfam" id="PF16916">
    <property type="entry name" value="ZT_dimer"/>
    <property type="match status" value="1"/>
</dbReference>
<keyword evidence="3" id="KW-0813">Transport</keyword>
<dbReference type="InterPro" id="IPR027470">
    <property type="entry name" value="Cation_efflux_CTD"/>
</dbReference>
<feature type="transmembrane region" description="Helical" evidence="8">
    <location>
        <begin position="114"/>
        <end position="138"/>
    </location>
</feature>
<evidence type="ECO:0000259" key="10">
    <source>
        <dbReference type="Pfam" id="PF16916"/>
    </source>
</evidence>
<dbReference type="SUPFAM" id="SSF161111">
    <property type="entry name" value="Cation efflux protein transmembrane domain-like"/>
    <property type="match status" value="1"/>
</dbReference>
<accession>A0A1G8CQX2</accession>
<evidence type="ECO:0000256" key="8">
    <source>
        <dbReference type="SAM" id="Phobius"/>
    </source>
</evidence>